<dbReference type="SUPFAM" id="SSF159894">
    <property type="entry name" value="YgaC/TfoX-N like"/>
    <property type="match status" value="1"/>
</dbReference>
<gene>
    <name evidence="1" type="ORF">BOH66_00790</name>
</gene>
<evidence type="ECO:0000313" key="1">
    <source>
        <dbReference type="EMBL" id="APZ32998.1"/>
    </source>
</evidence>
<dbReference type="Proteomes" id="UP000187185">
    <property type="component" value="Chromosome"/>
</dbReference>
<reference evidence="1 2" key="1">
    <citation type="submission" date="2016-12" db="EMBL/GenBank/DDBJ databases">
        <title>Complete genome sequence of Microbacterium aurum KACC 15219.</title>
        <authorList>
            <person name="Jung Y."/>
            <person name="Shin J.-H."/>
            <person name="Lee Y.-J."/>
            <person name="Yi H."/>
            <person name="Bahn Y.-S."/>
            <person name="Kim J.F."/>
            <person name="Lee D.-W."/>
        </authorList>
    </citation>
    <scope>NUCLEOTIDE SEQUENCE [LARGE SCALE GENOMIC DNA]</scope>
    <source>
        <strain evidence="1 2">KACC 15219</strain>
    </source>
</reference>
<dbReference type="Gene3D" id="3.30.1460.30">
    <property type="entry name" value="YgaC/TfoX-N like chaperone"/>
    <property type="match status" value="1"/>
</dbReference>
<dbReference type="KEGG" id="maur:BOH66_00790"/>
<dbReference type="EMBL" id="CP018762">
    <property type="protein sequence ID" value="APZ32998.1"/>
    <property type="molecule type" value="Genomic_DNA"/>
</dbReference>
<proteinExistence type="predicted"/>
<name>A0A1P8U4F9_9MICO</name>
<evidence type="ECO:0000313" key="2">
    <source>
        <dbReference type="Proteomes" id="UP000187185"/>
    </source>
</evidence>
<protein>
    <recommendedName>
        <fullName evidence="3">TfoX N-terminal domain-containing protein</fullName>
    </recommendedName>
</protein>
<evidence type="ECO:0008006" key="3">
    <source>
        <dbReference type="Google" id="ProtNLM"/>
    </source>
</evidence>
<dbReference type="AlphaFoldDB" id="A0A1P8U4F9"/>
<sequence length="113" mass="12677">MDAESQQQAHEIFDPLAQRLLLRDGVDLGPMFGVEGVRVRGKVFACVGYDSDLMLKLPRDRIDELEAEGTARRVVMRGRPMKEWAFVDAAHAPAWSDLVDEAYAFVDSITPRS</sequence>
<keyword evidence="2" id="KW-1185">Reference proteome</keyword>
<accession>A0A1P8U4F9</accession>
<organism evidence="1 2">
    <name type="scientific">Microbacterium aurum</name>
    <dbReference type="NCBI Taxonomy" id="36805"/>
    <lineage>
        <taxon>Bacteria</taxon>
        <taxon>Bacillati</taxon>
        <taxon>Actinomycetota</taxon>
        <taxon>Actinomycetes</taxon>
        <taxon>Micrococcales</taxon>
        <taxon>Microbacteriaceae</taxon>
        <taxon>Microbacterium</taxon>
    </lineage>
</organism>
<dbReference type="RefSeq" id="WP_076688407.1">
    <property type="nucleotide sequence ID" value="NZ_CP018762.1"/>
</dbReference>